<evidence type="ECO:0000313" key="1">
    <source>
        <dbReference type="EMBL" id="KAH7849497.1"/>
    </source>
</evidence>
<organism evidence="1 2">
    <name type="scientific">Vaccinium darrowii</name>
    <dbReference type="NCBI Taxonomy" id="229202"/>
    <lineage>
        <taxon>Eukaryota</taxon>
        <taxon>Viridiplantae</taxon>
        <taxon>Streptophyta</taxon>
        <taxon>Embryophyta</taxon>
        <taxon>Tracheophyta</taxon>
        <taxon>Spermatophyta</taxon>
        <taxon>Magnoliopsida</taxon>
        <taxon>eudicotyledons</taxon>
        <taxon>Gunneridae</taxon>
        <taxon>Pentapetalae</taxon>
        <taxon>asterids</taxon>
        <taxon>Ericales</taxon>
        <taxon>Ericaceae</taxon>
        <taxon>Vaccinioideae</taxon>
        <taxon>Vaccinieae</taxon>
        <taxon>Vaccinium</taxon>
    </lineage>
</organism>
<name>A0ACB7Y7I5_9ERIC</name>
<dbReference type="Proteomes" id="UP000828048">
    <property type="component" value="Chromosome 7"/>
</dbReference>
<gene>
    <name evidence="1" type="ORF">Vadar_018720</name>
</gene>
<protein>
    <submittedName>
        <fullName evidence="1">Uncharacterized protein</fullName>
    </submittedName>
</protein>
<proteinExistence type="predicted"/>
<sequence>MGLMMSFMPFMGKGLPSAQMLNFAMGTVYSRFMEKDITNFEDFHIAILDIFNIFNESLPGKHYDAPPRKEIEACFAEWKAAEESAKKKVFIEFMTTKVKPSKLDNTTMITGLVTPPAAMAAKRAGESVPQLRIIKSIPDVAFVPSATVLALVSVKLSRRLFVGHVASTS</sequence>
<dbReference type="EMBL" id="CM037157">
    <property type="protein sequence ID" value="KAH7849497.1"/>
    <property type="molecule type" value="Genomic_DNA"/>
</dbReference>
<reference evidence="1 2" key="1">
    <citation type="journal article" date="2021" name="Hortic Res">
        <title>High-quality reference genome and annotation aids understanding of berry development for evergreen blueberry (Vaccinium darrowii).</title>
        <authorList>
            <person name="Yu J."/>
            <person name="Hulse-Kemp A.M."/>
            <person name="Babiker E."/>
            <person name="Staton M."/>
        </authorList>
    </citation>
    <scope>NUCLEOTIDE SEQUENCE [LARGE SCALE GENOMIC DNA]</scope>
    <source>
        <strain evidence="2">cv. NJ 8807/NJ 8810</strain>
        <tissue evidence="1">Young leaf</tissue>
    </source>
</reference>
<evidence type="ECO:0000313" key="2">
    <source>
        <dbReference type="Proteomes" id="UP000828048"/>
    </source>
</evidence>
<accession>A0ACB7Y7I5</accession>
<comment type="caution">
    <text evidence="1">The sequence shown here is derived from an EMBL/GenBank/DDBJ whole genome shotgun (WGS) entry which is preliminary data.</text>
</comment>
<keyword evidence="2" id="KW-1185">Reference proteome</keyword>